<evidence type="ECO:0000313" key="2">
    <source>
        <dbReference type="EMBL" id="EFO21586.1"/>
    </source>
</evidence>
<feature type="compositionally biased region" description="Basic and acidic residues" evidence="1">
    <location>
        <begin position="13"/>
        <end position="26"/>
    </location>
</feature>
<dbReference type="RefSeq" id="XP_003142483.1">
    <property type="nucleotide sequence ID" value="XM_003142435.1"/>
</dbReference>
<name>A0A1S0TXR1_LOALO</name>
<dbReference type="AlphaFoldDB" id="A0A1S0TXR1"/>
<sequence>MPNSVTALLWSRTDSDVRPNDHKRNPDNLCSRRNLHGMRKYARAVQSFHLTAPFLEVEQQEEQQSENDGKVLRLHVNALSSKIEKENLLKTAITITEIGKRKRNSSISGTH</sequence>
<dbReference type="CTD" id="9944319"/>
<dbReference type="EMBL" id="JH712794">
    <property type="protein sequence ID" value="EFO21586.1"/>
    <property type="molecule type" value="Genomic_DNA"/>
</dbReference>
<accession>A0A1S0TXR1</accession>
<dbReference type="GeneID" id="9944319"/>
<evidence type="ECO:0000256" key="1">
    <source>
        <dbReference type="SAM" id="MobiDB-lite"/>
    </source>
</evidence>
<feature type="region of interest" description="Disordered" evidence="1">
    <location>
        <begin position="1"/>
        <end position="31"/>
    </location>
</feature>
<dbReference type="KEGG" id="loa:LOAG_06901"/>
<dbReference type="InParanoid" id="A0A1S0TXR1"/>
<proteinExistence type="predicted"/>
<reference evidence="2" key="1">
    <citation type="submission" date="2012-04" db="EMBL/GenBank/DDBJ databases">
        <title>The Genome Sequence of Loa loa.</title>
        <authorList>
            <consortium name="The Broad Institute Genome Sequencing Platform"/>
            <consortium name="Broad Institute Genome Sequencing Center for Infectious Disease"/>
            <person name="Nutman T.B."/>
            <person name="Fink D.L."/>
            <person name="Russ C."/>
            <person name="Young S."/>
            <person name="Zeng Q."/>
            <person name="Gargeya S."/>
            <person name="Alvarado L."/>
            <person name="Berlin A."/>
            <person name="Chapman S.B."/>
            <person name="Chen Z."/>
            <person name="Freedman E."/>
            <person name="Gellesch M."/>
            <person name="Goldberg J."/>
            <person name="Griggs A."/>
            <person name="Gujja S."/>
            <person name="Heilman E.R."/>
            <person name="Heiman D."/>
            <person name="Howarth C."/>
            <person name="Mehta T."/>
            <person name="Neiman D."/>
            <person name="Pearson M."/>
            <person name="Roberts A."/>
            <person name="Saif S."/>
            <person name="Shea T."/>
            <person name="Shenoy N."/>
            <person name="Sisk P."/>
            <person name="Stolte C."/>
            <person name="Sykes S."/>
            <person name="White J."/>
            <person name="Yandava C."/>
            <person name="Haas B."/>
            <person name="Henn M.R."/>
            <person name="Nusbaum C."/>
            <person name="Birren B."/>
        </authorList>
    </citation>
    <scope>NUCLEOTIDE SEQUENCE [LARGE SCALE GENOMIC DNA]</scope>
</reference>
<organism evidence="2">
    <name type="scientific">Loa loa</name>
    <name type="common">Eye worm</name>
    <name type="synonym">Filaria loa</name>
    <dbReference type="NCBI Taxonomy" id="7209"/>
    <lineage>
        <taxon>Eukaryota</taxon>
        <taxon>Metazoa</taxon>
        <taxon>Ecdysozoa</taxon>
        <taxon>Nematoda</taxon>
        <taxon>Chromadorea</taxon>
        <taxon>Rhabditida</taxon>
        <taxon>Spirurina</taxon>
        <taxon>Spiruromorpha</taxon>
        <taxon>Filarioidea</taxon>
        <taxon>Onchocercidae</taxon>
        <taxon>Loa</taxon>
    </lineage>
</organism>
<protein>
    <submittedName>
        <fullName evidence="2">Uncharacterized protein</fullName>
    </submittedName>
</protein>
<gene>
    <name evidence="2" type="ORF">LOAG_06901</name>
</gene>